<dbReference type="PROSITE" id="PS50041">
    <property type="entry name" value="C_TYPE_LECTIN_2"/>
    <property type="match status" value="1"/>
</dbReference>
<dbReference type="RefSeq" id="XP_031432260.1">
    <property type="nucleotide sequence ID" value="XM_031576400.2"/>
</dbReference>
<protein>
    <submittedName>
        <fullName evidence="4">Uncharacterized protein LOC116222421</fullName>
    </submittedName>
</protein>
<proteinExistence type="predicted"/>
<dbReference type="OrthoDB" id="7357196at2759"/>
<dbReference type="InterPro" id="IPR016186">
    <property type="entry name" value="C-type_lectin-like/link_sf"/>
</dbReference>
<dbReference type="GeneID" id="116222421"/>
<dbReference type="KEGG" id="char:116222421"/>
<dbReference type="CDD" id="cd00037">
    <property type="entry name" value="CLECT"/>
    <property type="match status" value="1"/>
</dbReference>
<dbReference type="InterPro" id="IPR035234">
    <property type="entry name" value="IgGFc-bd_N"/>
</dbReference>
<dbReference type="PANTHER" id="PTHR46534:SF2">
    <property type="entry name" value="VWFD DOMAIN-CONTAINING PROTEIN"/>
    <property type="match status" value="1"/>
</dbReference>
<feature type="domain" description="C-type lectin" evidence="2">
    <location>
        <begin position="420"/>
        <end position="534"/>
    </location>
</feature>
<evidence type="ECO:0000256" key="1">
    <source>
        <dbReference type="SAM" id="SignalP"/>
    </source>
</evidence>
<sequence>MWVLPVILICVTTCLPGILSTDNKGKLFITAFPENVAFYDPVPHSHTLFVTAVMDNTRVTITVESMVKRSTFMQAATIWRVTLDASVELQRSQFSQKSVVIRSTKDITVESRSKRNNSRQFVVLQPVRSLGSLYYIPILTQRDSLLAFEDVHGARGKIVIINSEGNNTVKVNFNGHDLEQQELVPFQVFQLNMSDSQPVKITAEHNVAVLLTHPCTNATPCDCQMVVIQLRPVNTWGTTFLVPSAFANAADNKTNVIVTSDQRVTVSGSFQSISDYTSSTSISHFVRDLKTQYLSSSGSSSVMLIQPGTITGLIPESSFSACYLIRPNQKALVIAPHSNESQVHLGKDRISSNHNVQWQPIDSQRYSWTMIDLPSDKPQVIWHPSTKIAVYVKNRENWREAISLSTIPDPQGCLVDLPGYFVIDQSGTWAETISHCKNQNSELVSINSEGILQELSQNLSNPNNEKEVWVGLRRRLVNGEWYWLNKQPMNITKWVEGQPRGSQENFCASMSLSSYNTFGWKSQGCCHTMKPVCYKKASYFPVEAP</sequence>
<dbReference type="SMART" id="SM00034">
    <property type="entry name" value="CLECT"/>
    <property type="match status" value="1"/>
</dbReference>
<gene>
    <name evidence="4" type="primary">LOC116222421</name>
</gene>
<evidence type="ECO:0000259" key="2">
    <source>
        <dbReference type="PROSITE" id="PS50041"/>
    </source>
</evidence>
<dbReference type="InterPro" id="IPR001304">
    <property type="entry name" value="C-type_lectin-like"/>
</dbReference>
<organism evidence="3 4">
    <name type="scientific">Clupea harengus</name>
    <name type="common">Atlantic herring</name>
    <dbReference type="NCBI Taxonomy" id="7950"/>
    <lineage>
        <taxon>Eukaryota</taxon>
        <taxon>Metazoa</taxon>
        <taxon>Chordata</taxon>
        <taxon>Craniata</taxon>
        <taxon>Vertebrata</taxon>
        <taxon>Euteleostomi</taxon>
        <taxon>Actinopterygii</taxon>
        <taxon>Neopterygii</taxon>
        <taxon>Teleostei</taxon>
        <taxon>Clupei</taxon>
        <taxon>Clupeiformes</taxon>
        <taxon>Clupeoidei</taxon>
        <taxon>Clupeidae</taxon>
        <taxon>Clupea</taxon>
    </lineage>
</organism>
<feature type="signal peptide" evidence="1">
    <location>
        <begin position="1"/>
        <end position="20"/>
    </location>
</feature>
<dbReference type="Pfam" id="PF00059">
    <property type="entry name" value="Lectin_C"/>
    <property type="match status" value="1"/>
</dbReference>
<evidence type="ECO:0000313" key="3">
    <source>
        <dbReference type="Proteomes" id="UP000515152"/>
    </source>
</evidence>
<accession>A0A6P8GAW2</accession>
<dbReference type="InterPro" id="IPR016187">
    <property type="entry name" value="CTDL_fold"/>
</dbReference>
<evidence type="ECO:0000313" key="4">
    <source>
        <dbReference type="RefSeq" id="XP_031432260.1"/>
    </source>
</evidence>
<feature type="chain" id="PRO_5028055977" evidence="1">
    <location>
        <begin position="21"/>
        <end position="545"/>
    </location>
</feature>
<dbReference type="Gene3D" id="3.10.100.10">
    <property type="entry name" value="Mannose-Binding Protein A, subunit A"/>
    <property type="match status" value="1"/>
</dbReference>
<keyword evidence="3" id="KW-1185">Reference proteome</keyword>
<dbReference type="Pfam" id="PF17517">
    <property type="entry name" value="IgGFc_binding"/>
    <property type="match status" value="1"/>
</dbReference>
<reference evidence="4" key="1">
    <citation type="submission" date="2025-08" db="UniProtKB">
        <authorList>
            <consortium name="RefSeq"/>
        </authorList>
    </citation>
    <scope>IDENTIFICATION</scope>
</reference>
<dbReference type="SUPFAM" id="SSF56436">
    <property type="entry name" value="C-type lectin-like"/>
    <property type="match status" value="1"/>
</dbReference>
<name>A0A6P8GAW2_CLUHA</name>
<keyword evidence="1" id="KW-0732">Signal</keyword>
<dbReference type="AlphaFoldDB" id="A0A6P8GAW2"/>
<dbReference type="PANTHER" id="PTHR46534">
    <property type="entry name" value="IGGFC_BINDING DOMAIN-CONTAINING PROTEIN"/>
    <property type="match status" value="1"/>
</dbReference>
<dbReference type="Proteomes" id="UP000515152">
    <property type="component" value="Chromosome 11"/>
</dbReference>